<dbReference type="PANTHER" id="PTHR46532">
    <property type="entry name" value="MALE FERTILITY FACTOR KL5"/>
    <property type="match status" value="1"/>
</dbReference>
<reference evidence="3" key="1">
    <citation type="submission" date="2020-06" db="EMBL/GenBank/DDBJ databases">
        <title>Draft genome of Bugula neritina, a colonial animal packing powerful symbionts and potential medicines.</title>
        <authorList>
            <person name="Rayko M."/>
        </authorList>
    </citation>
    <scope>NUCLEOTIDE SEQUENCE [LARGE SCALE GENOMIC DNA]</scope>
    <source>
        <strain evidence="3">Kwan_BN1</strain>
    </source>
</reference>
<dbReference type="OrthoDB" id="10251809at2759"/>
<proteinExistence type="predicted"/>
<dbReference type="InterPro" id="IPR013594">
    <property type="entry name" value="Dynein_heavy_tail"/>
</dbReference>
<evidence type="ECO:0000256" key="1">
    <source>
        <dbReference type="SAM" id="MobiDB-lite"/>
    </source>
</evidence>
<dbReference type="GO" id="GO:0005858">
    <property type="term" value="C:axonemal dynein complex"/>
    <property type="evidence" value="ECO:0007669"/>
    <property type="project" value="TreeGrafter"/>
</dbReference>
<feature type="compositionally biased region" description="Polar residues" evidence="1">
    <location>
        <begin position="12"/>
        <end position="25"/>
    </location>
</feature>
<dbReference type="GO" id="GO:0045505">
    <property type="term" value="F:dynein intermediate chain binding"/>
    <property type="evidence" value="ECO:0007669"/>
    <property type="project" value="InterPro"/>
</dbReference>
<dbReference type="AlphaFoldDB" id="A0A7J7IWI3"/>
<dbReference type="GO" id="GO:0007018">
    <property type="term" value="P:microtubule-based movement"/>
    <property type="evidence" value="ECO:0007669"/>
    <property type="project" value="InterPro"/>
</dbReference>
<dbReference type="Proteomes" id="UP000593567">
    <property type="component" value="Unassembled WGS sequence"/>
</dbReference>
<comment type="caution">
    <text evidence="3">The sequence shown here is derived from an EMBL/GenBank/DDBJ whole genome shotgun (WGS) entry which is preliminary data.</text>
</comment>
<evidence type="ECO:0000259" key="2">
    <source>
        <dbReference type="Pfam" id="PF08385"/>
    </source>
</evidence>
<accession>A0A7J7IWI3</accession>
<dbReference type="PANTHER" id="PTHR46532:SF11">
    <property type="entry name" value="DYNEIN AXONEMAL HEAVY CHAIN 12"/>
    <property type="match status" value="1"/>
</dbReference>
<feature type="region of interest" description="Disordered" evidence="1">
    <location>
        <begin position="1"/>
        <end position="59"/>
    </location>
</feature>
<organism evidence="3 4">
    <name type="scientific">Bugula neritina</name>
    <name type="common">Brown bryozoan</name>
    <name type="synonym">Sertularia neritina</name>
    <dbReference type="NCBI Taxonomy" id="10212"/>
    <lineage>
        <taxon>Eukaryota</taxon>
        <taxon>Metazoa</taxon>
        <taxon>Spiralia</taxon>
        <taxon>Lophotrochozoa</taxon>
        <taxon>Bryozoa</taxon>
        <taxon>Gymnolaemata</taxon>
        <taxon>Cheilostomatida</taxon>
        <taxon>Flustrina</taxon>
        <taxon>Buguloidea</taxon>
        <taxon>Bugulidae</taxon>
        <taxon>Bugula</taxon>
    </lineage>
</organism>
<evidence type="ECO:0000313" key="4">
    <source>
        <dbReference type="Proteomes" id="UP000593567"/>
    </source>
</evidence>
<evidence type="ECO:0000313" key="3">
    <source>
        <dbReference type="EMBL" id="KAF6017598.1"/>
    </source>
</evidence>
<gene>
    <name evidence="3" type="ORF">EB796_024079</name>
</gene>
<dbReference type="Pfam" id="PF08385">
    <property type="entry name" value="DHC_N1"/>
    <property type="match status" value="1"/>
</dbReference>
<dbReference type="InterPro" id="IPR026983">
    <property type="entry name" value="DHC"/>
</dbReference>
<dbReference type="EMBL" id="VXIV02003375">
    <property type="protein sequence ID" value="KAF6017598.1"/>
    <property type="molecule type" value="Genomic_DNA"/>
</dbReference>
<feature type="compositionally biased region" description="Low complexity" evidence="1">
    <location>
        <begin position="26"/>
        <end position="49"/>
    </location>
</feature>
<feature type="domain" description="Dynein heavy chain tail" evidence="2">
    <location>
        <begin position="260"/>
        <end position="559"/>
    </location>
</feature>
<keyword evidence="4" id="KW-1185">Reference proteome</keyword>
<name>A0A7J7IWI3_BUGNE</name>
<dbReference type="GO" id="GO:0051959">
    <property type="term" value="F:dynein light intermediate chain binding"/>
    <property type="evidence" value="ECO:0007669"/>
    <property type="project" value="InterPro"/>
</dbReference>
<sequence>MDDAEKKPGGSRKSTAKSTGRKTPQSGRSSPGKKSTGKKTPTGKTPEPTQEATDAPVENVPVIEAPLEEEEPPKEEEIVLDPLDVMMVMVKDRVMLEGLTASMWTDEHNERVKSFLSNEEDKILVLRISNDWLLLESEIPTLPCEELTYIIKNRETVSMFSEAESLTPNNLLKKLQYGTIKGNNVESLMRVMNNIYAPIFFENTSWPDSIKNDFSAQLHKFLATLTDTRWKMEGKTVLYVPSEGQKGDPEVASRDKELVGRLETAMIHWTRQIKEVLSSQDNFEMSENSGPLDEIEFWKNRCSDLSGISSQLDKPGVKRISYVLELAKSSYVGPFTKLSGQIKEGSRQAESNLKFLHVLKDPCADLADAKPADIPNMLPKILNLIRMIWVNSEFYKTRERLTGLLRKLSNEIIKRCCAEISLDNIFDGYVTSSIRTLEQSIECCEKWKAIYDKTAQLHHKFSSTGWVLDKSSIFAQVDAFVQRCKDLMEVCECQILFKRMEDGSQKEMPHFIGQRGPEIAKSLLEIESSFNRNLAQLRLVKRSILDVKATSWHDDYNKYYLRYT</sequence>
<protein>
    <recommendedName>
        <fullName evidence="2">Dynein heavy chain tail domain-containing protein</fullName>
    </recommendedName>
</protein>